<reference evidence="2" key="1">
    <citation type="submission" date="2024-06" db="EMBL/GenBank/DDBJ databases">
        <title>Streptomyces sp. strain HUAS MG91 genome sequences.</title>
        <authorList>
            <person name="Mo P."/>
        </authorList>
    </citation>
    <scope>NUCLEOTIDE SEQUENCE</scope>
    <source>
        <strain evidence="2">HUAS MG91</strain>
    </source>
</reference>
<evidence type="ECO:0000313" key="2">
    <source>
        <dbReference type="EMBL" id="XCJ74502.1"/>
    </source>
</evidence>
<feature type="transmembrane region" description="Helical" evidence="1">
    <location>
        <begin position="15"/>
        <end position="33"/>
    </location>
</feature>
<gene>
    <name evidence="2" type="ORF">ABII15_33005</name>
</gene>
<keyword evidence="1" id="KW-1133">Transmembrane helix</keyword>
<dbReference type="KEGG" id="stac:ABII15_33005"/>
<keyword evidence="1" id="KW-0472">Membrane</keyword>
<dbReference type="AlphaFoldDB" id="A0AAU8J187"/>
<dbReference type="EMBL" id="CP159534">
    <property type="protein sequence ID" value="XCJ74502.1"/>
    <property type="molecule type" value="Genomic_DNA"/>
</dbReference>
<organism evidence="2">
    <name type="scientific">Streptomyces tabacisoli</name>
    <dbReference type="NCBI Taxonomy" id="3156398"/>
    <lineage>
        <taxon>Bacteria</taxon>
        <taxon>Bacillati</taxon>
        <taxon>Actinomycetota</taxon>
        <taxon>Actinomycetes</taxon>
        <taxon>Kitasatosporales</taxon>
        <taxon>Streptomycetaceae</taxon>
        <taxon>Streptomyces</taxon>
    </lineage>
</organism>
<name>A0AAU8J187_9ACTN</name>
<accession>A0AAU8J187</accession>
<protein>
    <submittedName>
        <fullName evidence="2">Uncharacterized protein</fullName>
    </submittedName>
</protein>
<proteinExistence type="predicted"/>
<dbReference type="RefSeq" id="WP_353945944.1">
    <property type="nucleotide sequence ID" value="NZ_CP159534.1"/>
</dbReference>
<sequence length="97" mass="10274">MALISWDVHLKTGQLASFAALLTTALVGSARLWSRRPEPARTAVPPPSPPPAPCLRAHVVPTHSTPADPAHTAAVTDLCTRVSEVASDLAKRYGNEE</sequence>
<keyword evidence="1" id="KW-0812">Transmembrane</keyword>
<evidence type="ECO:0000256" key="1">
    <source>
        <dbReference type="SAM" id="Phobius"/>
    </source>
</evidence>